<sequence>MHRLKILLFLPLLVCVHSASAQKSTPADDGSLHTLGEEPEPGPRRVSRTENLLLHGDFDKLESIATRLRTEKTRAPGGAWVLHTFYDLLNPKENDEQLLAVRRQHLEEWMKAKPESITARVALANFYTSYAWVARGGAESDKVPDSAWPLFTERAKKAEGILHDALKLDQKCPEWYAALQIVALAEDWEKDRAKKLFEQAIRFEPDYPYYYERYANYLLPKWDGSEKESLDFIKKTADQRGGDAGDILYFQIATVMISRSNGKFHPELDWPRLQRGHAALETAFGAAPGEENHFALMAFRFKDAAVAKKEFEAIGDKWARTVWKTRGAFEKARDWATANGPG</sequence>
<dbReference type="SUPFAM" id="SSF48452">
    <property type="entry name" value="TPR-like"/>
    <property type="match status" value="1"/>
</dbReference>
<protein>
    <submittedName>
        <fullName evidence="3">Uncharacterized protein</fullName>
    </submittedName>
</protein>
<dbReference type="EMBL" id="FOZL01000001">
    <property type="protein sequence ID" value="SFS05173.1"/>
    <property type="molecule type" value="Genomic_DNA"/>
</dbReference>
<evidence type="ECO:0000256" key="2">
    <source>
        <dbReference type="SAM" id="SignalP"/>
    </source>
</evidence>
<dbReference type="Proteomes" id="UP000199024">
    <property type="component" value="Unassembled WGS sequence"/>
</dbReference>
<gene>
    <name evidence="3" type="ORF">SAMN05421771_1045</name>
</gene>
<proteinExistence type="predicted"/>
<dbReference type="RefSeq" id="WP_089837248.1">
    <property type="nucleotide sequence ID" value="NZ_FOZL01000001.1"/>
</dbReference>
<dbReference type="Gene3D" id="1.25.40.10">
    <property type="entry name" value="Tetratricopeptide repeat domain"/>
    <property type="match status" value="1"/>
</dbReference>
<feature type="region of interest" description="Disordered" evidence="1">
    <location>
        <begin position="23"/>
        <end position="45"/>
    </location>
</feature>
<feature type="chain" id="PRO_5011728392" evidence="2">
    <location>
        <begin position="22"/>
        <end position="342"/>
    </location>
</feature>
<dbReference type="InterPro" id="IPR011990">
    <property type="entry name" value="TPR-like_helical_dom_sf"/>
</dbReference>
<feature type="signal peptide" evidence="2">
    <location>
        <begin position="1"/>
        <end position="21"/>
    </location>
</feature>
<evidence type="ECO:0000313" key="4">
    <source>
        <dbReference type="Proteomes" id="UP000199024"/>
    </source>
</evidence>
<evidence type="ECO:0000256" key="1">
    <source>
        <dbReference type="SAM" id="MobiDB-lite"/>
    </source>
</evidence>
<evidence type="ECO:0000313" key="3">
    <source>
        <dbReference type="EMBL" id="SFS05173.1"/>
    </source>
</evidence>
<dbReference type="OrthoDB" id="5405920at2"/>
<reference evidence="3 4" key="1">
    <citation type="submission" date="2016-10" db="EMBL/GenBank/DDBJ databases">
        <authorList>
            <person name="de Groot N.N."/>
        </authorList>
    </citation>
    <scope>NUCLEOTIDE SEQUENCE [LARGE SCALE GENOMIC DNA]</scope>
    <source>
        <strain evidence="3 4">DSM 21001</strain>
    </source>
</reference>
<keyword evidence="4" id="KW-1185">Reference proteome</keyword>
<dbReference type="AlphaFoldDB" id="A0A1I6LP15"/>
<dbReference type="STRING" id="474950.SAMN05421771_1045"/>
<keyword evidence="2" id="KW-0732">Signal</keyword>
<accession>A0A1I6LP15</accession>
<name>A0A1I6LP15_9BACT</name>
<organism evidence="3 4">
    <name type="scientific">Granulicella pectinivorans</name>
    <dbReference type="NCBI Taxonomy" id="474950"/>
    <lineage>
        <taxon>Bacteria</taxon>
        <taxon>Pseudomonadati</taxon>
        <taxon>Acidobacteriota</taxon>
        <taxon>Terriglobia</taxon>
        <taxon>Terriglobales</taxon>
        <taxon>Acidobacteriaceae</taxon>
        <taxon>Granulicella</taxon>
    </lineage>
</organism>